<dbReference type="Gene3D" id="3.60.110.10">
    <property type="entry name" value="Carbon-nitrogen hydrolase"/>
    <property type="match status" value="1"/>
</dbReference>
<evidence type="ECO:0000256" key="9">
    <source>
        <dbReference type="HAMAP-Rule" id="MF_01148"/>
    </source>
</evidence>
<evidence type="ECO:0000256" key="5">
    <source>
        <dbReference type="ARBA" id="ARBA00022692"/>
    </source>
</evidence>
<dbReference type="GO" id="GO:0016410">
    <property type="term" value="F:N-acyltransferase activity"/>
    <property type="evidence" value="ECO:0007669"/>
    <property type="project" value="UniProtKB-UniRule"/>
</dbReference>
<dbReference type="InterPro" id="IPR004563">
    <property type="entry name" value="Apolipo_AcylTrfase"/>
</dbReference>
<dbReference type="OrthoDB" id="9804277at2"/>
<feature type="transmembrane region" description="Helical" evidence="9">
    <location>
        <begin position="82"/>
        <end position="106"/>
    </location>
</feature>
<evidence type="ECO:0000256" key="3">
    <source>
        <dbReference type="ARBA" id="ARBA00022475"/>
    </source>
</evidence>
<keyword evidence="10" id="KW-0732">Signal</keyword>
<feature type="chain" id="PRO_5008389482" description="Apolipoprotein N-acyltransferase" evidence="10">
    <location>
        <begin position="18"/>
        <end position="536"/>
    </location>
</feature>
<evidence type="ECO:0000256" key="4">
    <source>
        <dbReference type="ARBA" id="ARBA00022679"/>
    </source>
</evidence>
<dbReference type="CDD" id="cd07571">
    <property type="entry name" value="ALP_N-acyl_transferase"/>
    <property type="match status" value="1"/>
</dbReference>
<reference evidence="13" key="1">
    <citation type="submission" date="2016-03" db="EMBL/GenBank/DDBJ databases">
        <title>Culture-independent genomics supports pathogen discovery for uncultivable bacteria within the genus Chlamydia.</title>
        <authorList>
            <person name="Taylor-Brown A."/>
            <person name="Bachmann N.L."/>
            <person name="Borel N."/>
            <person name="Polkinghorne A."/>
        </authorList>
    </citation>
    <scope>NUCLEOTIDE SEQUENCE [LARGE SCALE GENOMIC DNA]</scope>
    <source>
        <strain evidence="13">2742-308</strain>
    </source>
</reference>
<organism evidence="12 13">
    <name type="scientific">Candidatus Chlamydia sanziniae</name>
    <dbReference type="NCBI Taxonomy" id="1806891"/>
    <lineage>
        <taxon>Bacteria</taxon>
        <taxon>Pseudomonadati</taxon>
        <taxon>Chlamydiota</taxon>
        <taxon>Chlamydiia</taxon>
        <taxon>Chlamydiales</taxon>
        <taxon>Chlamydiaceae</taxon>
        <taxon>Chlamydia/Chlamydophila group</taxon>
        <taxon>Chlamydia</taxon>
    </lineage>
</organism>
<evidence type="ECO:0000256" key="6">
    <source>
        <dbReference type="ARBA" id="ARBA00022989"/>
    </source>
</evidence>
<comment type="subcellular location">
    <subcellularLocation>
        <location evidence="1 9">Cell membrane</location>
        <topology evidence="1 9">Multi-pass membrane protein</topology>
    </subcellularLocation>
</comment>
<evidence type="ECO:0000313" key="12">
    <source>
        <dbReference type="EMBL" id="ANH78455.1"/>
    </source>
</evidence>
<dbReference type="PANTHER" id="PTHR38686">
    <property type="entry name" value="APOLIPOPROTEIN N-ACYLTRANSFERASE"/>
    <property type="match status" value="1"/>
</dbReference>
<keyword evidence="5 9" id="KW-0812">Transmembrane</keyword>
<evidence type="ECO:0000259" key="11">
    <source>
        <dbReference type="PROSITE" id="PS50263"/>
    </source>
</evidence>
<keyword evidence="7 9" id="KW-0472">Membrane</keyword>
<proteinExistence type="inferred from homology"/>
<keyword evidence="6 9" id="KW-1133">Transmembrane helix</keyword>
<dbReference type="PROSITE" id="PS50263">
    <property type="entry name" value="CN_HYDROLASE"/>
    <property type="match status" value="1"/>
</dbReference>
<dbReference type="GO" id="GO:0042158">
    <property type="term" value="P:lipoprotein biosynthetic process"/>
    <property type="evidence" value="ECO:0007669"/>
    <property type="project" value="UniProtKB-UniRule"/>
</dbReference>
<comment type="pathway">
    <text evidence="9">Protein modification; lipoprotein biosynthesis (N-acyl transfer).</text>
</comment>
<dbReference type="AlphaFoldDB" id="A0A1A9HUD5"/>
<keyword evidence="4 9" id="KW-0808">Transferase</keyword>
<dbReference type="InterPro" id="IPR003010">
    <property type="entry name" value="C-N_Hydrolase"/>
</dbReference>
<feature type="transmembrane region" description="Helical" evidence="9">
    <location>
        <begin position="118"/>
        <end position="136"/>
    </location>
</feature>
<feature type="domain" description="CN hydrolase" evidence="11">
    <location>
        <begin position="220"/>
        <end position="499"/>
    </location>
</feature>
<evidence type="ECO:0000256" key="7">
    <source>
        <dbReference type="ARBA" id="ARBA00023136"/>
    </source>
</evidence>
<evidence type="ECO:0000313" key="13">
    <source>
        <dbReference type="Proteomes" id="UP000078162"/>
    </source>
</evidence>
<feature type="transmembrane region" description="Helical" evidence="9">
    <location>
        <begin position="157"/>
        <end position="178"/>
    </location>
</feature>
<evidence type="ECO:0000256" key="1">
    <source>
        <dbReference type="ARBA" id="ARBA00004651"/>
    </source>
</evidence>
<dbReference type="EMBL" id="CP014639">
    <property type="protein sequence ID" value="ANH78455.1"/>
    <property type="molecule type" value="Genomic_DNA"/>
</dbReference>
<evidence type="ECO:0000256" key="8">
    <source>
        <dbReference type="ARBA" id="ARBA00023315"/>
    </source>
</evidence>
<dbReference type="GO" id="GO:0005886">
    <property type="term" value="C:plasma membrane"/>
    <property type="evidence" value="ECO:0007669"/>
    <property type="project" value="UniProtKB-SubCell"/>
</dbReference>
<dbReference type="PATRIC" id="fig|1806891.3.peg.276"/>
<feature type="transmembrane region" description="Helical" evidence="9">
    <location>
        <begin position="505"/>
        <end position="527"/>
    </location>
</feature>
<dbReference type="PANTHER" id="PTHR38686:SF1">
    <property type="entry name" value="APOLIPOPROTEIN N-ACYLTRANSFERASE"/>
    <property type="match status" value="1"/>
</dbReference>
<dbReference type="Pfam" id="PF00795">
    <property type="entry name" value="CN_hydrolase"/>
    <property type="match status" value="1"/>
</dbReference>
<evidence type="ECO:0000256" key="10">
    <source>
        <dbReference type="SAM" id="SignalP"/>
    </source>
</evidence>
<dbReference type="EC" id="2.3.1.269" evidence="9"/>
<keyword evidence="8 9" id="KW-0012">Acyltransferase</keyword>
<protein>
    <recommendedName>
        <fullName evidence="9">Apolipoprotein N-acyltransferase</fullName>
        <shortName evidence="9">ALP N-acyltransferase</shortName>
        <ecNumber evidence="9">2.3.1.269</ecNumber>
    </recommendedName>
</protein>
<dbReference type="HAMAP" id="MF_01148">
    <property type="entry name" value="Lnt"/>
    <property type="match status" value="1"/>
</dbReference>
<feature type="transmembrane region" description="Helical" evidence="9">
    <location>
        <begin position="190"/>
        <end position="209"/>
    </location>
</feature>
<dbReference type="Proteomes" id="UP000078162">
    <property type="component" value="Chromosome"/>
</dbReference>
<dbReference type="KEGG" id="csaz:Cs308_0284"/>
<dbReference type="SUPFAM" id="SSF56317">
    <property type="entry name" value="Carbon-nitrogen hydrolase"/>
    <property type="match status" value="1"/>
</dbReference>
<dbReference type="STRING" id="1806891.Cs308_0284"/>
<dbReference type="InterPro" id="IPR036526">
    <property type="entry name" value="C-N_Hydrolase_sf"/>
</dbReference>
<feature type="signal peptide" evidence="10">
    <location>
        <begin position="1"/>
        <end position="17"/>
    </location>
</feature>
<feature type="transmembrane region" description="Helical" evidence="9">
    <location>
        <begin position="57"/>
        <end position="75"/>
    </location>
</feature>
<name>A0A1A9HUD5_9CHLA</name>
<keyword evidence="3 9" id="KW-1003">Cell membrane</keyword>
<dbReference type="UniPathway" id="UPA00666"/>
<dbReference type="RefSeq" id="WP_066481660.1">
    <property type="nucleotide sequence ID" value="NZ_CP014639.1"/>
</dbReference>
<comment type="similarity">
    <text evidence="2 9">Belongs to the CN hydrolase family. Apolipoprotein N-acyltransferase subfamily.</text>
</comment>
<accession>A0A1A9HUD5</accession>
<comment type="function">
    <text evidence="9">Catalyzes the phospholipid dependent N-acylation of the N-terminal cysteine of apolipoprotein, the last step in lipoprotein maturation.</text>
</comment>
<sequence length="536" mass="60625">MLRIFSFSASWVLIAFAQPDMSCFFSLAGATCGYGLLWYSLESLKDTSLSAKTTFTLLFFWSVTIEAVHFSWMLSDLYVGKFIYAVWLVLIGGLALLFASFSYMLIVTVRQQRYQLLWSFPGVWVAIEMVRFYGLCSGMSLDYLGWPMTACAYGRQFGGFFGWAGQSFAVIATNISFYMMLLKKRQARTLWLTFLLLPYSLGGVHYEYLKKILNLEKNRMNVAVLQPARPPGELNYESPTWVWAQFVKLIATIEKPIDLLVFPEVAVPFGVDKKIYPYEDCLPLLVPFAEFPRNKGPLANIDWLQILAKYFNCFILIGLERWENINNSLHLYNAAELISHQGTGVGYDKRVLVPGGEYIPGGKFGLFICKKFFPAYALPYQRLPGTRPGVIHLTGLPAIGVSICYEETFGHLLRTYKQQGAELLVNLTNDAWYPHSRLPLVHFYHGILRNQELGLPCVRACQTGVTVAADALGRVLNVLPYETRSTKASAEVLQVSIPLFRYKTLYAFCGDFPMVFMALSALGYLGYRLLAKKENG</sequence>
<dbReference type="NCBIfam" id="TIGR00546">
    <property type="entry name" value="lnt"/>
    <property type="match status" value="1"/>
</dbReference>
<evidence type="ECO:0000256" key="2">
    <source>
        <dbReference type="ARBA" id="ARBA00010065"/>
    </source>
</evidence>
<comment type="catalytic activity">
    <reaction evidence="9">
        <text>N-terminal S-1,2-diacyl-sn-glyceryl-L-cysteinyl-[lipoprotein] + a glycerophospholipid = N-acyl-S-1,2-diacyl-sn-glyceryl-L-cysteinyl-[lipoprotein] + a 2-acyl-sn-glycero-3-phospholipid + H(+)</text>
        <dbReference type="Rhea" id="RHEA:48228"/>
        <dbReference type="Rhea" id="RHEA-COMP:14681"/>
        <dbReference type="Rhea" id="RHEA-COMP:14684"/>
        <dbReference type="ChEBI" id="CHEBI:15378"/>
        <dbReference type="ChEBI" id="CHEBI:136912"/>
        <dbReference type="ChEBI" id="CHEBI:140656"/>
        <dbReference type="ChEBI" id="CHEBI:140657"/>
        <dbReference type="ChEBI" id="CHEBI:140660"/>
        <dbReference type="EC" id="2.3.1.269"/>
    </reaction>
</comment>
<gene>
    <name evidence="9" type="primary">lnt</name>
    <name evidence="12" type="ORF">Cs308_0284</name>
</gene>
<keyword evidence="13" id="KW-1185">Reference proteome</keyword>